<dbReference type="GeneID" id="25413156"/>
<dbReference type="EMBL" id="KL584704">
    <property type="protein sequence ID" value="KEQ75935.1"/>
    <property type="molecule type" value="Genomic_DNA"/>
</dbReference>
<dbReference type="GO" id="GO:0016579">
    <property type="term" value="P:protein deubiquitination"/>
    <property type="evidence" value="ECO:0007669"/>
    <property type="project" value="TreeGrafter"/>
</dbReference>
<evidence type="ECO:0000313" key="4">
    <source>
        <dbReference type="Proteomes" id="UP000027730"/>
    </source>
</evidence>
<feature type="coiled-coil region" evidence="1">
    <location>
        <begin position="502"/>
        <end position="536"/>
    </location>
</feature>
<dbReference type="PANTHER" id="PTHR39597">
    <property type="entry name" value="UBA DOMAIN-CONTAINING PROTEIN RUP1"/>
    <property type="match status" value="1"/>
</dbReference>
<feature type="coiled-coil region" evidence="1">
    <location>
        <begin position="409"/>
        <end position="440"/>
    </location>
</feature>
<evidence type="ECO:0000256" key="2">
    <source>
        <dbReference type="SAM" id="MobiDB-lite"/>
    </source>
</evidence>
<dbReference type="InterPro" id="IPR003903">
    <property type="entry name" value="UIM_dom"/>
</dbReference>
<dbReference type="OrthoDB" id="4489171at2759"/>
<evidence type="ECO:0000256" key="1">
    <source>
        <dbReference type="SAM" id="Coils"/>
    </source>
</evidence>
<dbReference type="PROSITE" id="PS50330">
    <property type="entry name" value="UIM"/>
    <property type="match status" value="1"/>
</dbReference>
<dbReference type="RefSeq" id="XP_013430288.1">
    <property type="nucleotide sequence ID" value="XM_013574834.1"/>
</dbReference>
<dbReference type="GO" id="GO:0005829">
    <property type="term" value="C:cytosol"/>
    <property type="evidence" value="ECO:0007669"/>
    <property type="project" value="TreeGrafter"/>
</dbReference>
<keyword evidence="4" id="KW-1185">Reference proteome</keyword>
<feature type="region of interest" description="Disordered" evidence="2">
    <location>
        <begin position="748"/>
        <end position="784"/>
    </location>
</feature>
<evidence type="ECO:0008006" key="5">
    <source>
        <dbReference type="Google" id="ProtNLM"/>
    </source>
</evidence>
<dbReference type="STRING" id="1043004.A0A074WRX1"/>
<evidence type="ECO:0000313" key="3">
    <source>
        <dbReference type="EMBL" id="KEQ75935.1"/>
    </source>
</evidence>
<name>A0A074WRX1_9PEZI</name>
<feature type="region of interest" description="Disordered" evidence="2">
    <location>
        <begin position="674"/>
        <end position="694"/>
    </location>
</feature>
<gene>
    <name evidence="3" type="ORF">M436DRAFT_61233</name>
</gene>
<dbReference type="GO" id="GO:0005634">
    <property type="term" value="C:nucleus"/>
    <property type="evidence" value="ECO:0007669"/>
    <property type="project" value="TreeGrafter"/>
</dbReference>
<feature type="compositionally biased region" description="Polar residues" evidence="2">
    <location>
        <begin position="92"/>
        <end position="107"/>
    </location>
</feature>
<proteinExistence type="predicted"/>
<organism evidence="3 4">
    <name type="scientific">Aureobasidium namibiae CBS 147.97</name>
    <dbReference type="NCBI Taxonomy" id="1043004"/>
    <lineage>
        <taxon>Eukaryota</taxon>
        <taxon>Fungi</taxon>
        <taxon>Dikarya</taxon>
        <taxon>Ascomycota</taxon>
        <taxon>Pezizomycotina</taxon>
        <taxon>Dothideomycetes</taxon>
        <taxon>Dothideomycetidae</taxon>
        <taxon>Dothideales</taxon>
        <taxon>Saccotheciaceae</taxon>
        <taxon>Aureobasidium</taxon>
    </lineage>
</organism>
<dbReference type="InterPro" id="IPR055335">
    <property type="entry name" value="Ucp6/RUP1"/>
</dbReference>
<accession>A0A074WRX1</accession>
<feature type="compositionally biased region" description="Polar residues" evidence="2">
    <location>
        <begin position="50"/>
        <end position="60"/>
    </location>
</feature>
<keyword evidence="1" id="KW-0175">Coiled coil</keyword>
<dbReference type="HOGENOM" id="CLU_005620_1_0_1"/>
<dbReference type="AlphaFoldDB" id="A0A074WRX1"/>
<protein>
    <recommendedName>
        <fullName evidence="5">UBA domain-containing protein</fullName>
    </recommendedName>
</protein>
<reference evidence="3 4" key="1">
    <citation type="journal article" date="2014" name="BMC Genomics">
        <title>Genome sequencing of four Aureobasidium pullulans varieties: biotechnological potential, stress tolerance, and description of new species.</title>
        <authorList>
            <person name="Gostin Ar C."/>
            <person name="Ohm R.A."/>
            <person name="Kogej T."/>
            <person name="Sonjak S."/>
            <person name="Turk M."/>
            <person name="Zajc J."/>
            <person name="Zalar P."/>
            <person name="Grube M."/>
            <person name="Sun H."/>
            <person name="Han J."/>
            <person name="Sharma A."/>
            <person name="Chiniquy J."/>
            <person name="Ngan C.Y."/>
            <person name="Lipzen A."/>
            <person name="Barry K."/>
            <person name="Grigoriev I.V."/>
            <person name="Gunde-Cimerman N."/>
        </authorList>
    </citation>
    <scope>NUCLEOTIDE SEQUENCE [LARGE SCALE GENOMIC DNA]</scope>
    <source>
        <strain evidence="3 4">CBS 147.97</strain>
    </source>
</reference>
<dbReference type="PANTHER" id="PTHR39597:SF1">
    <property type="entry name" value="UBA DOMAIN-CONTAINING PROTEIN RUP1"/>
    <property type="match status" value="1"/>
</dbReference>
<feature type="compositionally biased region" description="Polar residues" evidence="2">
    <location>
        <begin position="74"/>
        <end position="84"/>
    </location>
</feature>
<dbReference type="Proteomes" id="UP000027730">
    <property type="component" value="Unassembled WGS sequence"/>
</dbReference>
<sequence length="798" mass="88955">MADPDAETILMLTGISGCTDDEARRWLKVKNSDADAALNAILDNEDLSKAEQTTTWNENEFSAGRDGTAAFGPQNYSQAYNEQNLRPLGQSAAPTRGNSPAPSLRQPSNRDDEDADLQKAIAASQEGVTLPKSDTNFKPATENHYDPSKWSMTAIAGIDSQQASEIIPDLEPHERKNEDGEPRFLKQLPSGDYLPSLLTIAHSIPMARKALLSPQKTYSSYGSDSEWWKGHGIRLPKIVSTVSGAPLEPATTNQDEVLAEMQRLMALLDESLRSYGSAETLVRLAANDGGCILDQVLQQWEKAYLDAMDEYPNTDKFFVFHSLIGTTNPEGMTTSDLFSLPLFVNSGPDSSCVELAAIMDDTLWDTEGDDSTLYDNYIDYCAQVLPIRLTQNDSSKETLNVVIPPFFYVDKYLKENAELTKDVRKQMAQIKRKIDKIQTAQFKLNNYHHAQKGNLNTTQLMKHAQNYFSGETRKTLLGEREGAGAGGDTDIPLPLEHHSKIAEQLKAVCEAVELKLKALEQEKEKARKALVELSQETGLPQEKLKHRYSLRGVSTKPHVTYLLRSRDPSDTAMVDDEDAPEGMQWWRIEYDVHVNGAKVIKTKSTQDDVIRAVELEHNQALLVYASDYAISDEHEVELTPGLDEFIYHDDEHFNAELQMNDIGHVNVYPAYDGTRQRRGSADSTTVNYDEGPPGYEPPPYDADVEYGSIPINIQDSKDVAMLDRHTPPAHEIRLEQEEVQPEEADDLGETEMVEKTHAAPSLYRYGNDGRKTSETASGDAMTGVKASEKEVDLIDFEN</sequence>
<feature type="region of interest" description="Disordered" evidence="2">
    <location>
        <begin position="47"/>
        <end position="145"/>
    </location>
</feature>